<reference evidence="1" key="1">
    <citation type="submission" date="2023-07" db="EMBL/GenBank/DDBJ databases">
        <title>A chromosome-level genome assembly of Lolium multiflorum.</title>
        <authorList>
            <person name="Chen Y."/>
            <person name="Copetti D."/>
            <person name="Kolliker R."/>
            <person name="Studer B."/>
        </authorList>
    </citation>
    <scope>NUCLEOTIDE SEQUENCE</scope>
    <source>
        <strain evidence="1">02402/16</strain>
        <tissue evidence="1">Leaf</tissue>
    </source>
</reference>
<proteinExistence type="predicted"/>
<evidence type="ECO:0000313" key="1">
    <source>
        <dbReference type="EMBL" id="KAK1629479.1"/>
    </source>
</evidence>
<keyword evidence="2" id="KW-1185">Reference proteome</keyword>
<dbReference type="Proteomes" id="UP001231189">
    <property type="component" value="Unassembled WGS sequence"/>
</dbReference>
<dbReference type="EMBL" id="JAUUTY010000005">
    <property type="protein sequence ID" value="KAK1629479.1"/>
    <property type="molecule type" value="Genomic_DNA"/>
</dbReference>
<gene>
    <name evidence="1" type="ORF">QYE76_003794</name>
</gene>
<evidence type="ECO:0000313" key="2">
    <source>
        <dbReference type="Proteomes" id="UP001231189"/>
    </source>
</evidence>
<accession>A0AAD8W0T1</accession>
<dbReference type="GO" id="GO:0009556">
    <property type="term" value="P:microsporogenesis"/>
    <property type="evidence" value="ECO:0007669"/>
    <property type="project" value="TreeGrafter"/>
</dbReference>
<dbReference type="AlphaFoldDB" id="A0AAD8W0T1"/>
<dbReference type="GO" id="GO:0070192">
    <property type="term" value="P:chromosome organization involved in meiotic cell cycle"/>
    <property type="evidence" value="ECO:0007669"/>
    <property type="project" value="InterPro"/>
</dbReference>
<protein>
    <submittedName>
        <fullName evidence="1">Uncharacterized protein</fullName>
    </submittedName>
</protein>
<dbReference type="GO" id="GO:0042138">
    <property type="term" value="P:meiotic DNA double-strand break formation"/>
    <property type="evidence" value="ECO:0007669"/>
    <property type="project" value="TreeGrafter"/>
</dbReference>
<sequence>MYLFSSAGIQKKFVLVETSLQQIGQDDLKVLFEGSTKSNPDQMSALNNHTSKLDEILSTLSILKQMQEDLRQLKGGIFRIFTKEMEGIVRAISSLNSWPDAMQAPTACVLVTQLIKCTSIAAFPSSPFFFALLTFPLFLQICYLSVRLFPCCTAGSLVRVAYLLCFNRSTDFMPGYPLIFPPLLLRVY</sequence>
<dbReference type="InterPro" id="IPR034546">
    <property type="entry name" value="PAIR1"/>
</dbReference>
<dbReference type="GO" id="GO:0005634">
    <property type="term" value="C:nucleus"/>
    <property type="evidence" value="ECO:0007669"/>
    <property type="project" value="TreeGrafter"/>
</dbReference>
<comment type="caution">
    <text evidence="1">The sequence shown here is derived from an EMBL/GenBank/DDBJ whole genome shotgun (WGS) entry which is preliminary data.</text>
</comment>
<name>A0AAD8W0T1_LOLMU</name>
<organism evidence="1 2">
    <name type="scientific">Lolium multiflorum</name>
    <name type="common">Italian ryegrass</name>
    <name type="synonym">Lolium perenne subsp. multiflorum</name>
    <dbReference type="NCBI Taxonomy" id="4521"/>
    <lineage>
        <taxon>Eukaryota</taxon>
        <taxon>Viridiplantae</taxon>
        <taxon>Streptophyta</taxon>
        <taxon>Embryophyta</taxon>
        <taxon>Tracheophyta</taxon>
        <taxon>Spermatophyta</taxon>
        <taxon>Magnoliopsida</taxon>
        <taxon>Liliopsida</taxon>
        <taxon>Poales</taxon>
        <taxon>Poaceae</taxon>
        <taxon>BOP clade</taxon>
        <taxon>Pooideae</taxon>
        <taxon>Poodae</taxon>
        <taxon>Poeae</taxon>
        <taxon>Poeae Chloroplast Group 2 (Poeae type)</taxon>
        <taxon>Loliodinae</taxon>
        <taxon>Loliinae</taxon>
        <taxon>Lolium</taxon>
    </lineage>
</organism>
<dbReference type="PANTHER" id="PTHR37695:SF1">
    <property type="entry name" value="RECOMBINATION INITIATION DEFECTS 3-RELATED"/>
    <property type="match status" value="1"/>
</dbReference>
<dbReference type="PANTHER" id="PTHR37695">
    <property type="entry name" value="RECOMBINATION INITIATION DEFECTS 3-RELATED"/>
    <property type="match status" value="1"/>
</dbReference>
<dbReference type="GO" id="GO:0009553">
    <property type="term" value="P:embryo sac development"/>
    <property type="evidence" value="ECO:0007669"/>
    <property type="project" value="TreeGrafter"/>
</dbReference>